<dbReference type="InterPro" id="IPR000772">
    <property type="entry name" value="Ricin_B_lectin"/>
</dbReference>
<dbReference type="PROSITE" id="PS50927">
    <property type="entry name" value="BULB_LECTIN"/>
    <property type="match status" value="1"/>
</dbReference>
<dbReference type="Gene3D" id="2.90.10.30">
    <property type="match status" value="1"/>
</dbReference>
<keyword evidence="3" id="KW-1185">Reference proteome</keyword>
<sequence length="1215" mass="124217">MCLDANGGASVHLWSCDANNPNQRWSRHDDGTIRWDGNGLCLDTADDSYSNGARLQLWSCSGAGIPRWDDGGLFPRVPVASGKQIQVAGTNSCIDITDAGVANGTRVQMWNCLGNAAQTWRWSDGLLRAYNNYAKCLAADTSGGLRPGSRVLIADCSAGSSNQIWSRTGSGAIASGQTGLCLDTPGTGYENSAPLQLWDCAATAVPIWTENGALPLPAISSAKPSLAGKAAVGQTLRAETGAWTAGTAFAYKWLVNGSAVNGAVQSTFIPTQAHAGMTVTVAVTGSLAGYVSSTRTSSPSAIVVGGVLTSSTPTIAGAAVVGQVLTAKPGTWTSGTKLTYQWFANGKAISGATSSEIQLNANHADKSMSVAIAGEKAGFTSASRTSKATASVRRALGAAVPKITGSAVVGRTMSAHPGSWTSGATFTYQWAADGRAIAGATKSTITLTSAHAGTKLTVAVTGRKPGYTTVTRTSLASGVVTGGTLKATTPTISGTAVVGKSLTAKTGAWTPGVKLAYRWYAGSDEIPGATTPTLKLTSAHAGKKISVLVSGSKLGFTPIARKSAATASVLFALSSAKPTISGQAIVGSTLTARVENWTTGAKLTYQWSADGAPIRGAVHTTFKLTDRFAGKRVTVAVTGTRAGYTSATEISAASTAVLKVLSTSTPTISGTAIVGGKLVAKAGSWTSGSTLKYQWLASGSSIRGATSSTFTLTADQAGKAMTVVVTGSKTGYATTSKSSKATATVLRSMSSTAPAITGTAVEGQTLGANPGKWTAGAQITYQWLSDGKAIAGATQPTLKLGSLHVGKTISVRAAGSKSGYASAIRTSASTPRILRALRIDTPTVTGTPRVGQTLKANMRSWTPGTTLRYQWLANDSPIPGATSTTLILGTAQAGKTLRVRVTGEKSGYGSTSRTSIPTVRVPLLTFTTSPSPTVTGSTRPGSTLIADAGSWHPQPVILSYQWLRNGAAISGAMDRTYLTTIDDVNASISVRVSAGRVGYATVERTSPSVHLPAATELRSGETLTAGAFVSSPSSAFALMMQSDGALVLLDVHRGSRLWSTPMTGAGSHAVLQGDGNFVVYDAAGGARWASDSRGNAVTLRVHDDGNVVIYEGGSAVWTRLVVGWITVAQGATTGFGRGTQGMPAPTLNGSINRIYPPGARLAVVCGTTSGQPVDGAATPGVSRTATWHRLANGDWVPDADFVTGVNGLIPGEPHC</sequence>
<organism evidence="2 3">
    <name type="scientific">Microbacterium dauci</name>
    <dbReference type="NCBI Taxonomy" id="3048008"/>
    <lineage>
        <taxon>Bacteria</taxon>
        <taxon>Bacillati</taxon>
        <taxon>Actinomycetota</taxon>
        <taxon>Actinomycetes</taxon>
        <taxon>Micrococcales</taxon>
        <taxon>Microbacteriaceae</taxon>
        <taxon>Microbacterium</taxon>
    </lineage>
</organism>
<dbReference type="SMART" id="SM00458">
    <property type="entry name" value="RICIN"/>
    <property type="match status" value="2"/>
</dbReference>
<dbReference type="SUPFAM" id="SSF51110">
    <property type="entry name" value="alpha-D-mannose-specific plant lectins"/>
    <property type="match status" value="1"/>
</dbReference>
<reference evidence="2 3" key="1">
    <citation type="submission" date="2023-05" db="EMBL/GenBank/DDBJ databases">
        <title>Microbacterium dauci sp.nov., Isolated from Carrot Rhizosphere Soil.</title>
        <authorList>
            <person name="Xiao Z."/>
            <person name="Zheng J."/>
        </authorList>
    </citation>
    <scope>NUCLEOTIDE SEQUENCE [LARGE SCALE GENOMIC DNA]</scope>
    <source>
        <strain evidence="2 3">LX3-4</strain>
    </source>
</reference>
<name>A0ABT6ZE52_9MICO</name>
<protein>
    <submittedName>
        <fullName evidence="2">Ricin-type beta-trefoil lectin domain protein</fullName>
    </submittedName>
</protein>
<gene>
    <name evidence="2" type="ORF">QNI14_08255</name>
</gene>
<feature type="domain" description="Bulb-type lectin" evidence="1">
    <location>
        <begin position="1014"/>
        <end position="1122"/>
    </location>
</feature>
<accession>A0ABT6ZE52</accession>
<dbReference type="CDD" id="cd00161">
    <property type="entry name" value="beta-trefoil_Ricin-like"/>
    <property type="match status" value="1"/>
</dbReference>
<dbReference type="SUPFAM" id="SSF50370">
    <property type="entry name" value="Ricin B-like lectins"/>
    <property type="match status" value="2"/>
</dbReference>
<dbReference type="InterPro" id="IPR001480">
    <property type="entry name" value="Bulb-type_lectin_dom"/>
</dbReference>
<dbReference type="PROSITE" id="PS50231">
    <property type="entry name" value="RICIN_B_LECTIN"/>
    <property type="match status" value="2"/>
</dbReference>
<evidence type="ECO:0000313" key="3">
    <source>
        <dbReference type="Proteomes" id="UP001321481"/>
    </source>
</evidence>
<dbReference type="EMBL" id="JASJND010000005">
    <property type="protein sequence ID" value="MDJ1114444.1"/>
    <property type="molecule type" value="Genomic_DNA"/>
</dbReference>
<dbReference type="InterPro" id="IPR035992">
    <property type="entry name" value="Ricin_B-like_lectins"/>
</dbReference>
<evidence type="ECO:0000259" key="1">
    <source>
        <dbReference type="PROSITE" id="PS50927"/>
    </source>
</evidence>
<proteinExistence type="predicted"/>
<comment type="caution">
    <text evidence="2">The sequence shown here is derived from an EMBL/GenBank/DDBJ whole genome shotgun (WGS) entry which is preliminary data.</text>
</comment>
<dbReference type="InterPro" id="IPR036426">
    <property type="entry name" value="Bulb-type_lectin_dom_sf"/>
</dbReference>
<dbReference type="Pfam" id="PF00652">
    <property type="entry name" value="Ricin_B_lectin"/>
    <property type="match status" value="2"/>
</dbReference>
<dbReference type="SMART" id="SM00108">
    <property type="entry name" value="B_lectin"/>
    <property type="match status" value="1"/>
</dbReference>
<dbReference type="Proteomes" id="UP001321481">
    <property type="component" value="Unassembled WGS sequence"/>
</dbReference>
<dbReference type="Gene3D" id="2.80.10.50">
    <property type="match status" value="3"/>
</dbReference>
<dbReference type="Gene3D" id="2.60.40.2700">
    <property type="match status" value="9"/>
</dbReference>
<evidence type="ECO:0000313" key="2">
    <source>
        <dbReference type="EMBL" id="MDJ1114444.1"/>
    </source>
</evidence>